<evidence type="ECO:0000256" key="2">
    <source>
        <dbReference type="SAM" id="Phobius"/>
    </source>
</evidence>
<comment type="caution">
    <text evidence="3">The sequence shown here is derived from an EMBL/GenBank/DDBJ whole genome shotgun (WGS) entry which is preliminary data.</text>
</comment>
<proteinExistence type="predicted"/>
<evidence type="ECO:0000313" key="4">
    <source>
        <dbReference type="Proteomes" id="UP000241618"/>
    </source>
</evidence>
<accession>A0A2T3JSF4</accession>
<organism evidence="3 4">
    <name type="scientific">Photobacterium phosphoreum</name>
    <dbReference type="NCBI Taxonomy" id="659"/>
    <lineage>
        <taxon>Bacteria</taxon>
        <taxon>Pseudomonadati</taxon>
        <taxon>Pseudomonadota</taxon>
        <taxon>Gammaproteobacteria</taxon>
        <taxon>Vibrionales</taxon>
        <taxon>Vibrionaceae</taxon>
        <taxon>Photobacterium</taxon>
    </lineage>
</organism>
<dbReference type="EMBL" id="PYMP01000009">
    <property type="protein sequence ID" value="PSU52032.1"/>
    <property type="molecule type" value="Genomic_DNA"/>
</dbReference>
<keyword evidence="2" id="KW-0812">Transmembrane</keyword>
<protein>
    <submittedName>
        <fullName evidence="3">Uncharacterized protein</fullName>
    </submittedName>
</protein>
<dbReference type="Proteomes" id="UP000241618">
    <property type="component" value="Unassembled WGS sequence"/>
</dbReference>
<reference evidence="3 4" key="1">
    <citation type="submission" date="2018-03" db="EMBL/GenBank/DDBJ databases">
        <title>Whole genome sequencing of Histamine producing bacteria.</title>
        <authorList>
            <person name="Butler K."/>
        </authorList>
    </citation>
    <scope>NUCLEOTIDE SEQUENCE [LARGE SCALE GENOMIC DNA]</scope>
    <source>
        <strain evidence="3 4">FS-6.1</strain>
    </source>
</reference>
<evidence type="ECO:0000256" key="1">
    <source>
        <dbReference type="SAM" id="MobiDB-lite"/>
    </source>
</evidence>
<feature type="transmembrane region" description="Helical" evidence="2">
    <location>
        <begin position="72"/>
        <end position="91"/>
    </location>
</feature>
<sequence>MRFEANKGMTVDDTIDGAVDGAVVANRVRRSSGSCMTAIKAKTPMMITLFHPRRVNRILWRSYAHLSIQIKIALPLLTTIANLIYCLIVMIKSIEGKQESRKAGKQESRKAGKQEDYAEF</sequence>
<feature type="region of interest" description="Disordered" evidence="1">
    <location>
        <begin position="97"/>
        <end position="120"/>
    </location>
</feature>
<evidence type="ECO:0000313" key="3">
    <source>
        <dbReference type="EMBL" id="PSU52032.1"/>
    </source>
</evidence>
<name>A0A2T3JSF4_PHOPO</name>
<keyword evidence="2" id="KW-1133">Transmembrane helix</keyword>
<dbReference type="AlphaFoldDB" id="A0A2T3JSF4"/>
<keyword evidence="2" id="KW-0472">Membrane</keyword>
<gene>
    <name evidence="3" type="ORF">C9J18_11300</name>
</gene>